<evidence type="ECO:0000313" key="1">
    <source>
        <dbReference type="EMBL" id="GIY35368.1"/>
    </source>
</evidence>
<sequence>MSDFLRAGPLPLRVRAHHTPTWWQLECSEGSRESLVQVGLIAWCEVESLATVAQVLQVVYAAQQEGSHLVGRVMLIMEIGRGHANHATARRHIGRQLHFLRCRVTCNRGIQDQLSISQHNLESLPFRISFLQPSPLRKIIFRNSGSLKCVLFFSR</sequence>
<keyword evidence="2" id="KW-1185">Reference proteome</keyword>
<gene>
    <name evidence="1" type="ORF">CEXT_231931</name>
</gene>
<protein>
    <submittedName>
        <fullName evidence="1">Uncharacterized protein</fullName>
    </submittedName>
</protein>
<organism evidence="1 2">
    <name type="scientific">Caerostris extrusa</name>
    <name type="common">Bark spider</name>
    <name type="synonym">Caerostris bankana</name>
    <dbReference type="NCBI Taxonomy" id="172846"/>
    <lineage>
        <taxon>Eukaryota</taxon>
        <taxon>Metazoa</taxon>
        <taxon>Ecdysozoa</taxon>
        <taxon>Arthropoda</taxon>
        <taxon>Chelicerata</taxon>
        <taxon>Arachnida</taxon>
        <taxon>Araneae</taxon>
        <taxon>Araneomorphae</taxon>
        <taxon>Entelegynae</taxon>
        <taxon>Araneoidea</taxon>
        <taxon>Araneidae</taxon>
        <taxon>Caerostris</taxon>
    </lineage>
</organism>
<dbReference type="Proteomes" id="UP001054945">
    <property type="component" value="Unassembled WGS sequence"/>
</dbReference>
<accession>A0AAV4SLU9</accession>
<reference evidence="1 2" key="1">
    <citation type="submission" date="2021-06" db="EMBL/GenBank/DDBJ databases">
        <title>Caerostris extrusa draft genome.</title>
        <authorList>
            <person name="Kono N."/>
            <person name="Arakawa K."/>
        </authorList>
    </citation>
    <scope>NUCLEOTIDE SEQUENCE [LARGE SCALE GENOMIC DNA]</scope>
</reference>
<evidence type="ECO:0000313" key="2">
    <source>
        <dbReference type="Proteomes" id="UP001054945"/>
    </source>
</evidence>
<dbReference type="EMBL" id="BPLR01009903">
    <property type="protein sequence ID" value="GIY35368.1"/>
    <property type="molecule type" value="Genomic_DNA"/>
</dbReference>
<name>A0AAV4SLU9_CAEEX</name>
<dbReference type="AlphaFoldDB" id="A0AAV4SLU9"/>
<proteinExistence type="predicted"/>
<comment type="caution">
    <text evidence="1">The sequence shown here is derived from an EMBL/GenBank/DDBJ whole genome shotgun (WGS) entry which is preliminary data.</text>
</comment>